<dbReference type="Pfam" id="PF17853">
    <property type="entry name" value="GGDEF_2"/>
    <property type="match status" value="1"/>
</dbReference>
<evidence type="ECO:0000259" key="8">
    <source>
        <dbReference type="PROSITE" id="PS01124"/>
    </source>
</evidence>
<dbReference type="InterPro" id="IPR020449">
    <property type="entry name" value="Tscrpt_reg_AraC-type_HTH"/>
</dbReference>
<dbReference type="RefSeq" id="WP_186901452.1">
    <property type="nucleotide sequence ID" value="NZ_JACOOT010000023.1"/>
</dbReference>
<evidence type="ECO:0000256" key="5">
    <source>
        <dbReference type="ARBA" id="ARBA00024867"/>
    </source>
</evidence>
<dbReference type="PANTHER" id="PTHR43280:SF2">
    <property type="entry name" value="HTH-TYPE TRANSCRIPTIONAL REGULATOR EXSA"/>
    <property type="match status" value="1"/>
</dbReference>
<keyword evidence="2" id="KW-0805">Transcription regulation</keyword>
<feature type="modified residue" description="4-aspartylphosphate" evidence="6">
    <location>
        <position position="55"/>
    </location>
</feature>
<dbReference type="SMART" id="SM00448">
    <property type="entry name" value="REC"/>
    <property type="match status" value="1"/>
</dbReference>
<evidence type="ECO:0000313" key="10">
    <source>
        <dbReference type="EMBL" id="MBC5651485.1"/>
    </source>
</evidence>
<proteinExistence type="predicted"/>
<dbReference type="PROSITE" id="PS01124">
    <property type="entry name" value="HTH_ARAC_FAMILY_2"/>
    <property type="match status" value="1"/>
</dbReference>
<keyword evidence="4" id="KW-0804">Transcription</keyword>
<dbReference type="Pfam" id="PF12833">
    <property type="entry name" value="HTH_18"/>
    <property type="match status" value="1"/>
</dbReference>
<feature type="domain" description="HTH araC/xylS-type" evidence="8">
    <location>
        <begin position="430"/>
        <end position="528"/>
    </location>
</feature>
<organism evidence="10 11">
    <name type="scientific">Blautia segnis</name>
    <dbReference type="NCBI Taxonomy" id="2763030"/>
    <lineage>
        <taxon>Bacteria</taxon>
        <taxon>Bacillati</taxon>
        <taxon>Bacillota</taxon>
        <taxon>Clostridia</taxon>
        <taxon>Lachnospirales</taxon>
        <taxon>Lachnospiraceae</taxon>
        <taxon>Blautia</taxon>
    </lineage>
</organism>
<evidence type="ECO:0000259" key="9">
    <source>
        <dbReference type="PROSITE" id="PS50110"/>
    </source>
</evidence>
<dbReference type="Pfam" id="PF00072">
    <property type="entry name" value="Response_reg"/>
    <property type="match status" value="1"/>
</dbReference>
<dbReference type="EMBL" id="JACOOT010000023">
    <property type="protein sequence ID" value="MBC5651485.1"/>
    <property type="molecule type" value="Genomic_DNA"/>
</dbReference>
<dbReference type="PRINTS" id="PR00032">
    <property type="entry name" value="HTHARAC"/>
</dbReference>
<dbReference type="SUPFAM" id="SSF46689">
    <property type="entry name" value="Homeodomain-like"/>
    <property type="match status" value="2"/>
</dbReference>
<evidence type="ECO:0000256" key="1">
    <source>
        <dbReference type="ARBA" id="ARBA00018672"/>
    </source>
</evidence>
<comment type="caution">
    <text evidence="10">The sequence shown here is derived from an EMBL/GenBank/DDBJ whole genome shotgun (WGS) entry which is preliminary data.</text>
</comment>
<gene>
    <name evidence="10" type="ORF">H8S54_10245</name>
</gene>
<feature type="domain" description="Response regulatory" evidence="9">
    <location>
        <begin position="3"/>
        <end position="120"/>
    </location>
</feature>
<dbReference type="Gene3D" id="1.10.10.60">
    <property type="entry name" value="Homeodomain-like"/>
    <property type="match status" value="2"/>
</dbReference>
<dbReference type="InterPro" id="IPR001789">
    <property type="entry name" value="Sig_transdc_resp-reg_receiver"/>
</dbReference>
<dbReference type="PROSITE" id="PS50110">
    <property type="entry name" value="RESPONSE_REGULATORY"/>
    <property type="match status" value="1"/>
</dbReference>
<evidence type="ECO:0000256" key="6">
    <source>
        <dbReference type="PROSITE-ProRule" id="PRU00169"/>
    </source>
</evidence>
<dbReference type="Proteomes" id="UP000652847">
    <property type="component" value="Unassembled WGS sequence"/>
</dbReference>
<dbReference type="AlphaFoldDB" id="A0A8I0DR52"/>
<keyword evidence="6" id="KW-0597">Phosphoprotein</keyword>
<dbReference type="InterPro" id="IPR018060">
    <property type="entry name" value="HTH_AraC"/>
</dbReference>
<evidence type="ECO:0000256" key="2">
    <source>
        <dbReference type="ARBA" id="ARBA00023015"/>
    </source>
</evidence>
<dbReference type="InterPro" id="IPR018062">
    <property type="entry name" value="HTH_AraC-typ_CS"/>
</dbReference>
<dbReference type="GO" id="GO:0000160">
    <property type="term" value="P:phosphorelay signal transduction system"/>
    <property type="evidence" value="ECO:0007669"/>
    <property type="project" value="InterPro"/>
</dbReference>
<dbReference type="InterPro" id="IPR009057">
    <property type="entry name" value="Homeodomain-like_sf"/>
</dbReference>
<dbReference type="PROSITE" id="PS00041">
    <property type="entry name" value="HTH_ARAC_FAMILY_1"/>
    <property type="match status" value="1"/>
</dbReference>
<name>A0A8I0DR52_9FIRM</name>
<keyword evidence="11" id="KW-1185">Reference proteome</keyword>
<dbReference type="InterPro" id="IPR011006">
    <property type="entry name" value="CheY-like_superfamily"/>
</dbReference>
<dbReference type="Gene3D" id="3.40.50.2300">
    <property type="match status" value="1"/>
</dbReference>
<feature type="coiled-coil region" evidence="7">
    <location>
        <begin position="244"/>
        <end position="271"/>
    </location>
</feature>
<keyword evidence="7" id="KW-0175">Coiled coil</keyword>
<dbReference type="GO" id="GO:0003700">
    <property type="term" value="F:DNA-binding transcription factor activity"/>
    <property type="evidence" value="ECO:0007669"/>
    <property type="project" value="InterPro"/>
</dbReference>
<accession>A0A8I0DR52</accession>
<comment type="function">
    <text evidence="5">May play the central regulatory role in sporulation. It may be an element of the effector pathway responsible for the activation of sporulation genes in response to nutritional stress. Spo0A may act in concert with spo0H (a sigma factor) to control the expression of some genes that are critical to the sporulation process.</text>
</comment>
<dbReference type="PANTHER" id="PTHR43280">
    <property type="entry name" value="ARAC-FAMILY TRANSCRIPTIONAL REGULATOR"/>
    <property type="match status" value="1"/>
</dbReference>
<sequence length="531" mass="61427">MYRILIADDEGLMLEAFKGIILAEFGEKCIVETAKTGRVVIEKAETFHPDIVFMDIHMPGINGIQAMREIRKFNNSALFYVISAYDKFDYAKDAIDLGVEKYLTKPISKGKIISVVEEATAKVDKVRDQRSNLLKIQEKLETVIPVVESSYVSALLFQKEMQAADYYQQLLDIAYAQGFVMVVQFGQSYENGRLVSPVGMNVKAQSFYPEFRDVVKSAFPCVVGNIMSNRIPVVVPCEISQNPYEDRIDLVEKARELVARLENRLDAKFRVGIGRIWEMAEMERSYREALRALNGSLSRVIHIEDLSQNGVYDEAFPGNNEKRMYRFLEEGNEEGMLQEVNFFFDWMVEHYSQDMNNIRLKILEFIIWSEKIAFECGAINYGFSYRRDYLDTAMSLSTYEELHKWFQEKMVNVCRAIRDQKVDQSNSAVKKAMVYIQENYSRDISLDDVSGQVNISPYYFSKIFKDETGENFIEYLTRVRIERAKELLVDANISVKEAGIQSGYSDPNYFSRIFKKQMDMTPSEYKARYGK</sequence>
<dbReference type="CDD" id="cd17536">
    <property type="entry name" value="REC_YesN-like"/>
    <property type="match status" value="1"/>
</dbReference>
<keyword evidence="3" id="KW-0238">DNA-binding</keyword>
<dbReference type="InterPro" id="IPR041522">
    <property type="entry name" value="CdaR_GGDEF"/>
</dbReference>
<dbReference type="GO" id="GO:0043565">
    <property type="term" value="F:sequence-specific DNA binding"/>
    <property type="evidence" value="ECO:0007669"/>
    <property type="project" value="InterPro"/>
</dbReference>
<protein>
    <recommendedName>
        <fullName evidence="1">Stage 0 sporulation protein A homolog</fullName>
    </recommendedName>
</protein>
<dbReference type="SMART" id="SM00342">
    <property type="entry name" value="HTH_ARAC"/>
    <property type="match status" value="1"/>
</dbReference>
<evidence type="ECO:0000313" key="11">
    <source>
        <dbReference type="Proteomes" id="UP000652847"/>
    </source>
</evidence>
<evidence type="ECO:0000256" key="7">
    <source>
        <dbReference type="SAM" id="Coils"/>
    </source>
</evidence>
<evidence type="ECO:0000256" key="3">
    <source>
        <dbReference type="ARBA" id="ARBA00023125"/>
    </source>
</evidence>
<evidence type="ECO:0000256" key="4">
    <source>
        <dbReference type="ARBA" id="ARBA00023163"/>
    </source>
</evidence>
<reference evidence="10 11" key="1">
    <citation type="submission" date="2020-08" db="EMBL/GenBank/DDBJ databases">
        <title>Genome public.</title>
        <authorList>
            <person name="Liu C."/>
            <person name="Sun Q."/>
        </authorList>
    </citation>
    <scope>NUCLEOTIDE SEQUENCE [LARGE SCALE GENOMIC DNA]</scope>
    <source>
        <strain evidence="10 11">BX17</strain>
    </source>
</reference>
<dbReference type="SUPFAM" id="SSF52172">
    <property type="entry name" value="CheY-like"/>
    <property type="match status" value="1"/>
</dbReference>